<evidence type="ECO:0000313" key="1">
    <source>
        <dbReference type="EMBL" id="MRS61859.1"/>
    </source>
</evidence>
<comment type="caution">
    <text evidence="1">The sequence shown here is derived from an EMBL/GenBank/DDBJ whole genome shotgun (WGS) entry which is preliminary data.</text>
</comment>
<reference evidence="1 2" key="1">
    <citation type="journal article" date="2018" name="Antonie Van Leeuwenhoek">
        <title>Larkinella terrae sp. nov., isolated from soil on Jeju Island, South Korea.</title>
        <authorList>
            <person name="Ten L.N."/>
            <person name="Jeon J."/>
            <person name="Park S.J."/>
            <person name="Park S."/>
            <person name="Lee S.Y."/>
            <person name="Kim M.K."/>
            <person name="Jung H.Y."/>
        </authorList>
    </citation>
    <scope>NUCLEOTIDE SEQUENCE [LARGE SCALE GENOMIC DNA]</scope>
    <source>
        <strain evidence="1 2">KCTC 52001</strain>
    </source>
</reference>
<keyword evidence="2" id="KW-1185">Reference proteome</keyword>
<dbReference type="OrthoDB" id="928829at2"/>
<name>A0A7K0EJ42_9BACT</name>
<proteinExistence type="predicted"/>
<accession>A0A7K0EJ42</accession>
<organism evidence="1 2">
    <name type="scientific">Larkinella terrae</name>
    <dbReference type="NCBI Taxonomy" id="2025311"/>
    <lineage>
        <taxon>Bacteria</taxon>
        <taxon>Pseudomonadati</taxon>
        <taxon>Bacteroidota</taxon>
        <taxon>Cytophagia</taxon>
        <taxon>Cytophagales</taxon>
        <taxon>Spirosomataceae</taxon>
        <taxon>Larkinella</taxon>
    </lineage>
</organism>
<sequence length="275" mass="32339">MFASEEALSLDEIYKAHNQINQLKLELEREALFGEGQLPQEEVDRRERQHNLLYFQLAQTARSLKIYDFIGRPFYPATTGLSDRQVSLEVDRLLLLLAHNGIEINISDPHANADDRKLYSFITDVVFRKEIKEIRLPGMCFSIDYNYYCPDYTHSCIFIAEELLTGLFERDYERLEGCLSSHFYINNNPGDALYPQVHFKFNDYRAYVDDYQLVGWTIEDIELDENQRKGVVHLALHYGKNKKSLFTDKGSFVCYGNENNWWFIHRINWPGLVLE</sequence>
<dbReference type="Proteomes" id="UP000441754">
    <property type="component" value="Unassembled WGS sequence"/>
</dbReference>
<evidence type="ECO:0000313" key="2">
    <source>
        <dbReference type="Proteomes" id="UP000441754"/>
    </source>
</evidence>
<dbReference type="RefSeq" id="WP_154175249.1">
    <property type="nucleotide sequence ID" value="NZ_WJXZ01000006.1"/>
</dbReference>
<dbReference type="EMBL" id="WJXZ01000006">
    <property type="protein sequence ID" value="MRS61859.1"/>
    <property type="molecule type" value="Genomic_DNA"/>
</dbReference>
<dbReference type="AlphaFoldDB" id="A0A7K0EJ42"/>
<protein>
    <submittedName>
        <fullName evidence="1">Uncharacterized protein</fullName>
    </submittedName>
</protein>
<gene>
    <name evidence="1" type="ORF">GJJ30_11220</name>
</gene>